<sequence>MAILREQLSSLSIDNTMEFLSGIRKISYDLQVKSSSLTEELASIEENLSEQLDCLKGLVMIILILFKKVVLPVIYFIIYLLLLRILFRFKLDLLLMREQVVRLKDDHCHYATLHAPSILSQLHSLSSKQSLLRKLKCEERGNLLLSSCRLTLEQNEHYGIDTLSSRLMEALDHKSIMLEDVNTSATSFFLRSVSRLALEKTQSLLRDDKVLSDVFLFSHLVDECISYEEQRLGQSTTSFLSDFCFLFIYLDMDISHCGFNVLTAFCEPNVLSKWIEVETESCIALMDDMLSSTDRWQNRFRNMEEADLYMVCECADSFVSLLHSLQLRAKLLPDEIAQVY</sequence>
<evidence type="ECO:0000313" key="2">
    <source>
        <dbReference type="Proteomes" id="UP000095283"/>
    </source>
</evidence>
<evidence type="ECO:0000313" key="3">
    <source>
        <dbReference type="WBParaSite" id="Hba_12989"/>
    </source>
</evidence>
<evidence type="ECO:0000256" key="1">
    <source>
        <dbReference type="SAM" id="Phobius"/>
    </source>
</evidence>
<feature type="transmembrane region" description="Helical" evidence="1">
    <location>
        <begin position="58"/>
        <end position="87"/>
    </location>
</feature>
<dbReference type="GO" id="GO:0006890">
    <property type="term" value="P:retrograde vesicle-mediated transport, Golgi to endoplasmic reticulum"/>
    <property type="evidence" value="ECO:0007669"/>
    <property type="project" value="InterPro"/>
</dbReference>
<dbReference type="GO" id="GO:0070939">
    <property type="term" value="C:Dsl1/NZR complex"/>
    <property type="evidence" value="ECO:0007669"/>
    <property type="project" value="InterPro"/>
</dbReference>
<reference evidence="3" key="1">
    <citation type="submission" date="2016-11" db="UniProtKB">
        <authorList>
            <consortium name="WormBaseParasite"/>
        </authorList>
    </citation>
    <scope>IDENTIFICATION</scope>
</reference>
<dbReference type="WBParaSite" id="Hba_12989">
    <property type="protein sequence ID" value="Hba_12989"/>
    <property type="gene ID" value="Hba_12989"/>
</dbReference>
<keyword evidence="1" id="KW-0472">Membrane</keyword>
<dbReference type="Pfam" id="PF04437">
    <property type="entry name" value="RINT1_TIP1"/>
    <property type="match status" value="1"/>
</dbReference>
<dbReference type="InterPro" id="IPR007528">
    <property type="entry name" value="RINT1_Tip20"/>
</dbReference>
<dbReference type="AlphaFoldDB" id="A0A1I7X5W0"/>
<proteinExistence type="predicted"/>
<dbReference type="GO" id="GO:0006888">
    <property type="term" value="P:endoplasmic reticulum to Golgi vesicle-mediated transport"/>
    <property type="evidence" value="ECO:0007669"/>
    <property type="project" value="InterPro"/>
</dbReference>
<protein>
    <submittedName>
        <fullName evidence="3">Uncharacterized protein</fullName>
    </submittedName>
</protein>
<dbReference type="PANTHER" id="PTHR13520:SF0">
    <property type="entry name" value="RAD50-INTERACTING PROTEIN 1"/>
    <property type="match status" value="1"/>
</dbReference>
<name>A0A1I7X5W0_HETBA</name>
<keyword evidence="1" id="KW-0812">Transmembrane</keyword>
<dbReference type="PANTHER" id="PTHR13520">
    <property type="entry name" value="RAD50-INTERACTING PROTEIN 1 RINT-1"/>
    <property type="match status" value="1"/>
</dbReference>
<organism evidence="2 3">
    <name type="scientific">Heterorhabditis bacteriophora</name>
    <name type="common">Entomopathogenic nematode worm</name>
    <dbReference type="NCBI Taxonomy" id="37862"/>
    <lineage>
        <taxon>Eukaryota</taxon>
        <taxon>Metazoa</taxon>
        <taxon>Ecdysozoa</taxon>
        <taxon>Nematoda</taxon>
        <taxon>Chromadorea</taxon>
        <taxon>Rhabditida</taxon>
        <taxon>Rhabditina</taxon>
        <taxon>Rhabditomorpha</taxon>
        <taxon>Strongyloidea</taxon>
        <taxon>Heterorhabditidae</taxon>
        <taxon>Heterorhabditis</taxon>
    </lineage>
</organism>
<accession>A0A1I7X5W0</accession>
<keyword evidence="1" id="KW-1133">Transmembrane helix</keyword>
<dbReference type="GO" id="GO:0060628">
    <property type="term" value="P:regulation of ER to Golgi vesicle-mediated transport"/>
    <property type="evidence" value="ECO:0007669"/>
    <property type="project" value="TreeGrafter"/>
</dbReference>
<keyword evidence="2" id="KW-1185">Reference proteome</keyword>
<dbReference type="Proteomes" id="UP000095283">
    <property type="component" value="Unplaced"/>
</dbReference>